<dbReference type="EMBL" id="BMLV01000001">
    <property type="protein sequence ID" value="GGP02038.1"/>
    <property type="molecule type" value="Genomic_DNA"/>
</dbReference>
<gene>
    <name evidence="2" type="ORF">GCM10010992_04820</name>
</gene>
<feature type="signal peptide" evidence="1">
    <location>
        <begin position="1"/>
        <end position="19"/>
    </location>
</feature>
<protein>
    <recommendedName>
        <fullName evidence="4">YD repeat-containing protein</fullName>
    </recommendedName>
</protein>
<sequence length="256" mass="30479">MRTLFSLLLIIFVSFQGKAQNIYTTLHINDAYEIGKKKPIKKIESKTVFYNVNNTEKRKEITYLNAHFRLTQEERYNEDDELIFKMVNEYEADTLKVKSTTTRKIPLFGNEITSTHYIYDDHHFLIRYEKYNAKNQLIEVVSIENDERGNPVFQVINNGELGYEKATYDYANNTYAAYIYKPKDELVSSSLYNTLNYEKPTDDNVFNEYGDLVSSLMFSFEYKYDPYGNWTKEIRYKKAGDKKIRNAEFTRKIYYE</sequence>
<evidence type="ECO:0000256" key="1">
    <source>
        <dbReference type="SAM" id="SignalP"/>
    </source>
</evidence>
<evidence type="ECO:0008006" key="4">
    <source>
        <dbReference type="Google" id="ProtNLM"/>
    </source>
</evidence>
<reference evidence="3" key="1">
    <citation type="journal article" date="2019" name="Int. J. Syst. Evol. Microbiol.">
        <title>The Global Catalogue of Microorganisms (GCM) 10K type strain sequencing project: providing services to taxonomists for standard genome sequencing and annotation.</title>
        <authorList>
            <consortium name="The Broad Institute Genomics Platform"/>
            <consortium name="The Broad Institute Genome Sequencing Center for Infectious Disease"/>
            <person name="Wu L."/>
            <person name="Ma J."/>
        </authorList>
    </citation>
    <scope>NUCLEOTIDE SEQUENCE [LARGE SCALE GENOMIC DNA]</scope>
    <source>
        <strain evidence="3">CGMCC 1.7656</strain>
    </source>
</reference>
<keyword evidence="3" id="KW-1185">Reference proteome</keyword>
<comment type="caution">
    <text evidence="2">The sequence shown here is derived from an EMBL/GenBank/DDBJ whole genome shotgun (WGS) entry which is preliminary data.</text>
</comment>
<proteinExistence type="predicted"/>
<evidence type="ECO:0000313" key="3">
    <source>
        <dbReference type="Proteomes" id="UP000620064"/>
    </source>
</evidence>
<keyword evidence="1" id="KW-0732">Signal</keyword>
<accession>A0ABQ2NFF8</accession>
<evidence type="ECO:0000313" key="2">
    <source>
        <dbReference type="EMBL" id="GGP02038.1"/>
    </source>
</evidence>
<name>A0ABQ2NFF8_9FLAO</name>
<feature type="chain" id="PRO_5045519290" description="YD repeat-containing protein" evidence="1">
    <location>
        <begin position="20"/>
        <end position="256"/>
    </location>
</feature>
<dbReference type="Proteomes" id="UP000620064">
    <property type="component" value="Unassembled WGS sequence"/>
</dbReference>
<organism evidence="2 3">
    <name type="scientific">Cloacibacterium rupense</name>
    <dbReference type="NCBI Taxonomy" id="517423"/>
    <lineage>
        <taxon>Bacteria</taxon>
        <taxon>Pseudomonadati</taxon>
        <taxon>Bacteroidota</taxon>
        <taxon>Flavobacteriia</taxon>
        <taxon>Flavobacteriales</taxon>
        <taxon>Weeksellaceae</taxon>
    </lineage>
</organism>
<dbReference type="RefSeq" id="WP_188616485.1">
    <property type="nucleotide sequence ID" value="NZ_BMLV01000001.1"/>
</dbReference>